<evidence type="ECO:0000313" key="2">
    <source>
        <dbReference type="EMBL" id="OTP28233.1"/>
    </source>
</evidence>
<dbReference type="InterPro" id="IPR043502">
    <property type="entry name" value="DNA/RNA_pol_sf"/>
</dbReference>
<accession>A0A242L205</accession>
<sequence>MKDFITKSYLHFDYRTRYNSVRDYVEDPQRIVKHGFFPFIHKKKVLVKYKVNDAESRPVKIKLRELYRASHLDSCIYRYYADCLNKDYEKVAEIRGIDANVVAYRVGKGKSNIDYAAEAIDFIKRSNDGCYIFLGDFEKFFDTLDHEYLKCKLKEVLNMNRLDEDWFKIFKTITSFSWVEQKDLNDLFGSEKEQYKKGLKSYFDTWEEFRNFKADGHVRKNTNSFGIPQGTPISALLSNIYMIDFDEWLNKLSSKYDGKYLRYADDFILILPFGTTTKDVFLEIVKEILQYASEVTKLKIEKNKTEKYFFTNDIVYLFDFNQNSTSNLVKSKLDYLGFVFDGSKVTMRQKSVSKFYRKADKAIRAAREKSRIKESRYLIGKRHIYRYFFDVGARDSKGSKFGNFISYARRCQKKFDQISPLTENLMMEQIKNRRKKLLKKMYKR</sequence>
<dbReference type="Pfam" id="PF00078">
    <property type="entry name" value="RVT_1"/>
    <property type="match status" value="1"/>
</dbReference>
<reference evidence="2 3" key="1">
    <citation type="submission" date="2017-05" db="EMBL/GenBank/DDBJ databases">
        <title>The Genome Sequence of Enterococcus mundtii 6B1_DIV0119.</title>
        <authorList>
            <consortium name="The Broad Institute Genomics Platform"/>
            <consortium name="The Broad Institute Genomic Center for Infectious Diseases"/>
            <person name="Earl A."/>
            <person name="Manson A."/>
            <person name="Schwartman J."/>
            <person name="Gilmore M."/>
            <person name="Abouelleil A."/>
            <person name="Cao P."/>
            <person name="Chapman S."/>
            <person name="Cusick C."/>
            <person name="Shea T."/>
            <person name="Young S."/>
            <person name="Neafsey D."/>
            <person name="Nusbaum C."/>
            <person name="Birren B."/>
        </authorList>
    </citation>
    <scope>NUCLEOTIDE SEQUENCE [LARGE SCALE GENOMIC DNA]</scope>
    <source>
        <strain evidence="2 3">6B1_DIV0119</strain>
    </source>
</reference>
<protein>
    <recommendedName>
        <fullName evidence="1">Reverse transcriptase domain-containing protein</fullName>
    </recommendedName>
</protein>
<organism evidence="2 3">
    <name type="scientific">Enterococcus mundtii</name>
    <dbReference type="NCBI Taxonomy" id="53346"/>
    <lineage>
        <taxon>Bacteria</taxon>
        <taxon>Bacillati</taxon>
        <taxon>Bacillota</taxon>
        <taxon>Bacilli</taxon>
        <taxon>Lactobacillales</taxon>
        <taxon>Enterococcaceae</taxon>
        <taxon>Enterococcus</taxon>
    </lineage>
</organism>
<dbReference type="InterPro" id="IPR051083">
    <property type="entry name" value="GrpII_Intron_Splice-Mob/Def"/>
</dbReference>
<dbReference type="AlphaFoldDB" id="A0A242L205"/>
<dbReference type="PANTHER" id="PTHR34047:SF8">
    <property type="entry name" value="PROTEIN YKFC"/>
    <property type="match status" value="1"/>
</dbReference>
<dbReference type="InterPro" id="IPR000477">
    <property type="entry name" value="RT_dom"/>
</dbReference>
<name>A0A242L205_ENTMU</name>
<evidence type="ECO:0000313" key="3">
    <source>
        <dbReference type="Proteomes" id="UP000195024"/>
    </source>
</evidence>
<dbReference type="SUPFAM" id="SSF56672">
    <property type="entry name" value="DNA/RNA polymerases"/>
    <property type="match status" value="1"/>
</dbReference>
<dbReference type="EMBL" id="NGMS01000001">
    <property type="protein sequence ID" value="OTP28233.1"/>
    <property type="molecule type" value="Genomic_DNA"/>
</dbReference>
<dbReference type="RefSeq" id="WP_086335075.1">
    <property type="nucleotide sequence ID" value="NZ_NGMS01000001.1"/>
</dbReference>
<comment type="caution">
    <text evidence="2">The sequence shown here is derived from an EMBL/GenBank/DDBJ whole genome shotgun (WGS) entry which is preliminary data.</text>
</comment>
<feature type="domain" description="Reverse transcriptase" evidence="1">
    <location>
        <begin position="1"/>
        <end position="340"/>
    </location>
</feature>
<dbReference type="Proteomes" id="UP000195024">
    <property type="component" value="Unassembled WGS sequence"/>
</dbReference>
<dbReference type="PROSITE" id="PS50878">
    <property type="entry name" value="RT_POL"/>
    <property type="match status" value="1"/>
</dbReference>
<evidence type="ECO:0000259" key="1">
    <source>
        <dbReference type="PROSITE" id="PS50878"/>
    </source>
</evidence>
<proteinExistence type="predicted"/>
<gene>
    <name evidence="2" type="ORF">A5802_001972</name>
</gene>
<dbReference type="CDD" id="cd01651">
    <property type="entry name" value="RT_G2_intron"/>
    <property type="match status" value="1"/>
</dbReference>
<dbReference type="PANTHER" id="PTHR34047">
    <property type="entry name" value="NUCLEAR INTRON MATURASE 1, MITOCHONDRIAL-RELATED"/>
    <property type="match status" value="1"/>
</dbReference>